<accession>A0ABV8T0Z4</accession>
<dbReference type="InterPro" id="IPR050679">
    <property type="entry name" value="Bact_HTH_transcr_reg"/>
</dbReference>
<evidence type="ECO:0000313" key="6">
    <source>
        <dbReference type="Proteomes" id="UP001595904"/>
    </source>
</evidence>
<dbReference type="Proteomes" id="UP001595904">
    <property type="component" value="Unassembled WGS sequence"/>
</dbReference>
<evidence type="ECO:0000313" key="5">
    <source>
        <dbReference type="EMBL" id="MFC4312578.1"/>
    </source>
</evidence>
<keyword evidence="3" id="KW-0804">Transcription</keyword>
<dbReference type="PRINTS" id="PR00035">
    <property type="entry name" value="HTHGNTR"/>
</dbReference>
<keyword evidence="6" id="KW-1185">Reference proteome</keyword>
<dbReference type="PANTHER" id="PTHR44846">
    <property type="entry name" value="MANNOSYL-D-GLYCERATE TRANSPORT/METABOLISM SYSTEM REPRESSOR MNGR-RELATED"/>
    <property type="match status" value="1"/>
</dbReference>
<dbReference type="SUPFAM" id="SSF64288">
    <property type="entry name" value="Chorismate lyase-like"/>
    <property type="match status" value="1"/>
</dbReference>
<dbReference type="InterPro" id="IPR036388">
    <property type="entry name" value="WH-like_DNA-bd_sf"/>
</dbReference>
<evidence type="ECO:0000256" key="1">
    <source>
        <dbReference type="ARBA" id="ARBA00023015"/>
    </source>
</evidence>
<keyword evidence="1" id="KW-0805">Transcription regulation</keyword>
<dbReference type="RefSeq" id="WP_380602097.1">
    <property type="nucleotide sequence ID" value="NZ_JBHSDU010000014.1"/>
</dbReference>
<dbReference type="Pfam" id="PF00392">
    <property type="entry name" value="GntR"/>
    <property type="match status" value="1"/>
</dbReference>
<dbReference type="SMART" id="SM00345">
    <property type="entry name" value="HTH_GNTR"/>
    <property type="match status" value="1"/>
</dbReference>
<dbReference type="InterPro" id="IPR028978">
    <property type="entry name" value="Chorismate_lyase_/UTRA_dom_sf"/>
</dbReference>
<protein>
    <submittedName>
        <fullName evidence="5">UTRA domain-containing protein</fullName>
    </submittedName>
</protein>
<dbReference type="Pfam" id="PF07702">
    <property type="entry name" value="UTRA"/>
    <property type="match status" value="1"/>
</dbReference>
<name>A0ABV8T0Z4_9GAMM</name>
<proteinExistence type="predicted"/>
<feature type="domain" description="HTH gntR-type" evidence="4">
    <location>
        <begin position="17"/>
        <end position="85"/>
    </location>
</feature>
<dbReference type="PANTHER" id="PTHR44846:SF16">
    <property type="entry name" value="TRANSCRIPTIONAL REGULATOR PHNF-RELATED"/>
    <property type="match status" value="1"/>
</dbReference>
<dbReference type="InterPro" id="IPR011663">
    <property type="entry name" value="UTRA"/>
</dbReference>
<reference evidence="6" key="1">
    <citation type="journal article" date="2019" name="Int. J. Syst. Evol. Microbiol.">
        <title>The Global Catalogue of Microorganisms (GCM) 10K type strain sequencing project: providing services to taxonomists for standard genome sequencing and annotation.</title>
        <authorList>
            <consortium name="The Broad Institute Genomics Platform"/>
            <consortium name="The Broad Institute Genome Sequencing Center for Infectious Disease"/>
            <person name="Wu L."/>
            <person name="Ma J."/>
        </authorList>
    </citation>
    <scope>NUCLEOTIDE SEQUENCE [LARGE SCALE GENOMIC DNA]</scope>
    <source>
        <strain evidence="6">CGMCC 1.10759</strain>
    </source>
</reference>
<sequence length="249" mass="28259">MTRAKTQTPLAALDGHGPLWQQVRRVLAEPIRMGTWPPGTRLPTEIAIKERYRTSRMTVNRALQSLADDGLVERRRKAGTIVTRGAQERPVFEIWDIADVVARLGGVYSHRLLECEKVLDNPQRREWLGVSRRTSVLWMLCLHSCDAEPFQLEERLVNIDAAPGITCRPLEEGGHGPWLSAHVRWSDAEHKISACEATGNIATHLKAKQGAACLVIERRTWNETTPVTFARFWQANNRFSLIGHYEPDR</sequence>
<dbReference type="EMBL" id="JBHSDU010000014">
    <property type="protein sequence ID" value="MFC4312578.1"/>
    <property type="molecule type" value="Genomic_DNA"/>
</dbReference>
<organism evidence="5 6">
    <name type="scientific">Steroidobacter flavus</name>
    <dbReference type="NCBI Taxonomy" id="1842136"/>
    <lineage>
        <taxon>Bacteria</taxon>
        <taxon>Pseudomonadati</taxon>
        <taxon>Pseudomonadota</taxon>
        <taxon>Gammaproteobacteria</taxon>
        <taxon>Steroidobacterales</taxon>
        <taxon>Steroidobacteraceae</taxon>
        <taxon>Steroidobacter</taxon>
    </lineage>
</organism>
<evidence type="ECO:0000256" key="3">
    <source>
        <dbReference type="ARBA" id="ARBA00023163"/>
    </source>
</evidence>
<dbReference type="InterPro" id="IPR000524">
    <property type="entry name" value="Tscrpt_reg_HTH_GntR"/>
</dbReference>
<dbReference type="SUPFAM" id="SSF46785">
    <property type="entry name" value="Winged helix' DNA-binding domain"/>
    <property type="match status" value="1"/>
</dbReference>
<dbReference type="CDD" id="cd07377">
    <property type="entry name" value="WHTH_GntR"/>
    <property type="match status" value="1"/>
</dbReference>
<comment type="caution">
    <text evidence="5">The sequence shown here is derived from an EMBL/GenBank/DDBJ whole genome shotgun (WGS) entry which is preliminary data.</text>
</comment>
<dbReference type="SMART" id="SM00866">
    <property type="entry name" value="UTRA"/>
    <property type="match status" value="1"/>
</dbReference>
<dbReference type="PROSITE" id="PS50949">
    <property type="entry name" value="HTH_GNTR"/>
    <property type="match status" value="1"/>
</dbReference>
<gene>
    <name evidence="5" type="ORF">ACFPN2_26075</name>
</gene>
<dbReference type="Gene3D" id="3.40.1410.10">
    <property type="entry name" value="Chorismate lyase-like"/>
    <property type="match status" value="1"/>
</dbReference>
<evidence type="ECO:0000256" key="2">
    <source>
        <dbReference type="ARBA" id="ARBA00023125"/>
    </source>
</evidence>
<keyword evidence="2" id="KW-0238">DNA-binding</keyword>
<dbReference type="Gene3D" id="1.10.10.10">
    <property type="entry name" value="Winged helix-like DNA-binding domain superfamily/Winged helix DNA-binding domain"/>
    <property type="match status" value="1"/>
</dbReference>
<dbReference type="InterPro" id="IPR036390">
    <property type="entry name" value="WH_DNA-bd_sf"/>
</dbReference>
<evidence type="ECO:0000259" key="4">
    <source>
        <dbReference type="PROSITE" id="PS50949"/>
    </source>
</evidence>